<evidence type="ECO:0000256" key="7">
    <source>
        <dbReference type="SAM" id="Coils"/>
    </source>
</evidence>
<feature type="domain" description="KaiC" evidence="8">
    <location>
        <begin position="256"/>
        <end position="488"/>
    </location>
</feature>
<dbReference type="InterPro" id="IPR030665">
    <property type="entry name" value="KaiC"/>
</dbReference>
<evidence type="ECO:0000256" key="2">
    <source>
        <dbReference type="ARBA" id="ARBA00022553"/>
    </source>
</evidence>
<comment type="caution">
    <text evidence="9">The sequence shown here is derived from an EMBL/GenBank/DDBJ whole genome shotgun (WGS) entry which is preliminary data.</text>
</comment>
<dbReference type="AlphaFoldDB" id="A0A9X1QAY0"/>
<dbReference type="EC" id="2.7.11.1" evidence="1"/>
<gene>
    <name evidence="9" type="primary">kaiC</name>
    <name evidence="9" type="ORF">L0661_07315</name>
</gene>
<proteinExistence type="predicted"/>
<evidence type="ECO:0000256" key="6">
    <source>
        <dbReference type="ARBA" id="ARBA00022801"/>
    </source>
</evidence>
<dbReference type="InterPro" id="IPR027417">
    <property type="entry name" value="P-loop_NTPase"/>
</dbReference>
<reference evidence="9" key="1">
    <citation type="submission" date="2022-01" db="EMBL/GenBank/DDBJ databases">
        <title>Novel species in genus Dyadobacter.</title>
        <authorList>
            <person name="Ma C."/>
        </authorList>
    </citation>
    <scope>NUCLEOTIDE SEQUENCE</scope>
    <source>
        <strain evidence="9">CY357</strain>
    </source>
</reference>
<dbReference type="Gene3D" id="3.40.50.300">
    <property type="entry name" value="P-loop containing nucleotide triphosphate hydrolases"/>
    <property type="match status" value="2"/>
</dbReference>
<dbReference type="InterPro" id="IPR010624">
    <property type="entry name" value="KaiC_dom"/>
</dbReference>
<dbReference type="InterPro" id="IPR047221">
    <property type="entry name" value="KaiC_N"/>
</dbReference>
<dbReference type="PROSITE" id="PS51146">
    <property type="entry name" value="KAIC"/>
    <property type="match status" value="2"/>
</dbReference>
<feature type="coiled-coil region" evidence="7">
    <location>
        <begin position="512"/>
        <end position="546"/>
    </location>
</feature>
<name>A0A9X1QAY0_9BACT</name>
<feature type="domain" description="KaiC" evidence="8">
    <location>
        <begin position="16"/>
        <end position="255"/>
    </location>
</feature>
<dbReference type="EMBL" id="JAKFFV010000004">
    <property type="protein sequence ID" value="MCF2498110.1"/>
    <property type="molecule type" value="Genomic_DNA"/>
</dbReference>
<dbReference type="RefSeq" id="WP_235177306.1">
    <property type="nucleotide sequence ID" value="NZ_JAKFFV010000004.1"/>
</dbReference>
<keyword evidence="2" id="KW-0597">Phosphoprotein</keyword>
<evidence type="ECO:0000259" key="8">
    <source>
        <dbReference type="PROSITE" id="PS51146"/>
    </source>
</evidence>
<sequence length="571" mass="63184">MNSNSSDSITGLPALQKAQTGIKGLDEITLGGFPQGRPTLICGSAGCGKTLFSIEFLVHGALQFGEPGVFVAFEEKSEELTINVASLGFDLDRMQKDKLIKLDHIHIERSEIEETGEYDLDGLFIRLGHAIDSIGAKRVVLDTIESLFSGLNNEAIIRAELRRLFEWLKEKKVTTIITGERGEGSLTRQGLEEYVSDCVILLDHRVANKISTRLLRIVKYRGSVHGTNEYPFLIDEDGISVLPVTSLTLSHNASSKRISSGIPALNKMLGGEGFFEGSSILVSGTAGTGKTSIAGSFANETCLNGDRCIYFAFEESPKQIVRNMRSIGVDLQSHIDNGLLKFHASRPTLNGLEMHLLSINKLISQFKPKTVVVDPITNLITVGTVSEVKSVLIRLIDFLQAEGTTVMFTALSLNDSISEQTDESVSSLVDAWLLVRDIEMNGERNRGLYVMKSRGMKHSNQVREFVISDNGLDLVDVFLGPEGVLTGSARAAQQLLERTAVVLRDHAVTRKDREIERKKMVLEAKIESLKEEFASLQEELNKTFIEEELKKEVFEKNRQELSQIRDGNKKE</sequence>
<dbReference type="CDD" id="cd19485">
    <property type="entry name" value="KaiC-N"/>
    <property type="match status" value="1"/>
</dbReference>
<protein>
    <recommendedName>
        <fullName evidence="1">non-specific serine/threonine protein kinase</fullName>
        <ecNumber evidence="1">2.7.11.1</ecNumber>
    </recommendedName>
</protein>
<dbReference type="InterPro" id="IPR003593">
    <property type="entry name" value="AAA+_ATPase"/>
</dbReference>
<dbReference type="PANTHER" id="PTHR42926:SF1">
    <property type="entry name" value="CIRCADIAN CLOCK OSCILLATOR PROTEIN KAIC 1"/>
    <property type="match status" value="1"/>
</dbReference>
<keyword evidence="7" id="KW-0175">Coiled coil</keyword>
<organism evidence="9 10">
    <name type="scientific">Dyadobacter chenhuakuii</name>
    <dbReference type="NCBI Taxonomy" id="2909339"/>
    <lineage>
        <taxon>Bacteria</taxon>
        <taxon>Pseudomonadati</taxon>
        <taxon>Bacteroidota</taxon>
        <taxon>Cytophagia</taxon>
        <taxon>Cytophagales</taxon>
        <taxon>Spirosomataceae</taxon>
        <taxon>Dyadobacter</taxon>
    </lineage>
</organism>
<evidence type="ECO:0000313" key="10">
    <source>
        <dbReference type="Proteomes" id="UP001139411"/>
    </source>
</evidence>
<keyword evidence="5" id="KW-0418">Kinase</keyword>
<dbReference type="PIRSF" id="PIRSF039117">
    <property type="entry name" value="KaiC"/>
    <property type="match status" value="1"/>
</dbReference>
<accession>A0A9X1QAY0</accession>
<dbReference type="NCBIfam" id="NF006799">
    <property type="entry name" value="PRK09302.1"/>
    <property type="match status" value="1"/>
</dbReference>
<dbReference type="SMART" id="SM00382">
    <property type="entry name" value="AAA"/>
    <property type="match status" value="2"/>
</dbReference>
<dbReference type="PANTHER" id="PTHR42926">
    <property type="match status" value="1"/>
</dbReference>
<keyword evidence="6" id="KW-0378">Hydrolase</keyword>
<evidence type="ECO:0000256" key="5">
    <source>
        <dbReference type="ARBA" id="ARBA00022777"/>
    </source>
</evidence>
<dbReference type="GO" id="GO:0016787">
    <property type="term" value="F:hydrolase activity"/>
    <property type="evidence" value="ECO:0007669"/>
    <property type="project" value="UniProtKB-KW"/>
</dbReference>
<evidence type="ECO:0000256" key="1">
    <source>
        <dbReference type="ARBA" id="ARBA00012513"/>
    </source>
</evidence>
<dbReference type="Pfam" id="PF06745">
    <property type="entry name" value="ATPase"/>
    <property type="match status" value="2"/>
</dbReference>
<evidence type="ECO:0000313" key="9">
    <source>
        <dbReference type="EMBL" id="MCF2498110.1"/>
    </source>
</evidence>
<dbReference type="GO" id="GO:0005524">
    <property type="term" value="F:ATP binding"/>
    <property type="evidence" value="ECO:0007669"/>
    <property type="project" value="InterPro"/>
</dbReference>
<keyword evidence="3 9" id="KW-0808">Transferase</keyword>
<dbReference type="InterPro" id="IPR051347">
    <property type="entry name" value="Circadian_clock_KaiC-rel"/>
</dbReference>
<dbReference type="SUPFAM" id="SSF52540">
    <property type="entry name" value="P-loop containing nucleoside triphosphate hydrolases"/>
    <property type="match status" value="2"/>
</dbReference>
<evidence type="ECO:0000256" key="3">
    <source>
        <dbReference type="ARBA" id="ARBA00022679"/>
    </source>
</evidence>
<dbReference type="Proteomes" id="UP001139411">
    <property type="component" value="Unassembled WGS sequence"/>
</dbReference>
<keyword evidence="4" id="KW-0677">Repeat</keyword>
<evidence type="ECO:0000256" key="4">
    <source>
        <dbReference type="ARBA" id="ARBA00022737"/>
    </source>
</evidence>
<dbReference type="GO" id="GO:0004674">
    <property type="term" value="F:protein serine/threonine kinase activity"/>
    <property type="evidence" value="ECO:0007669"/>
    <property type="project" value="UniProtKB-EC"/>
</dbReference>
<dbReference type="InterPro" id="IPR014774">
    <property type="entry name" value="KaiC-like_dom"/>
</dbReference>